<dbReference type="GO" id="GO:0005829">
    <property type="term" value="C:cytosol"/>
    <property type="evidence" value="ECO:0007669"/>
    <property type="project" value="TreeGrafter"/>
</dbReference>
<protein>
    <submittedName>
        <fullName evidence="5">CRP-like cAMP-binding protein</fullName>
    </submittedName>
</protein>
<keyword evidence="6" id="KW-1185">Reference proteome</keyword>
<dbReference type="InterPro" id="IPR036390">
    <property type="entry name" value="WH_DNA-bd_sf"/>
</dbReference>
<dbReference type="RefSeq" id="WP_183450696.1">
    <property type="nucleotide sequence ID" value="NZ_JACHWB010000003.1"/>
</dbReference>
<dbReference type="PROSITE" id="PS51063">
    <property type="entry name" value="HTH_CRP_2"/>
    <property type="match status" value="1"/>
</dbReference>
<evidence type="ECO:0000256" key="3">
    <source>
        <dbReference type="ARBA" id="ARBA00023163"/>
    </source>
</evidence>
<dbReference type="InterPro" id="IPR036388">
    <property type="entry name" value="WH-like_DNA-bd_sf"/>
</dbReference>
<dbReference type="SUPFAM" id="SSF51206">
    <property type="entry name" value="cAMP-binding domain-like"/>
    <property type="match status" value="1"/>
</dbReference>
<dbReference type="SUPFAM" id="SSF46785">
    <property type="entry name" value="Winged helix' DNA-binding domain"/>
    <property type="match status" value="1"/>
</dbReference>
<comment type="caution">
    <text evidence="5">The sequence shown here is derived from an EMBL/GenBank/DDBJ whole genome shotgun (WGS) entry which is preliminary data.</text>
</comment>
<keyword evidence="3" id="KW-0804">Transcription</keyword>
<dbReference type="InterPro" id="IPR012318">
    <property type="entry name" value="HTH_CRP"/>
</dbReference>
<dbReference type="EMBL" id="JACHWB010000003">
    <property type="protein sequence ID" value="MBB3019520.1"/>
    <property type="molecule type" value="Genomic_DNA"/>
</dbReference>
<dbReference type="Gene3D" id="2.60.120.10">
    <property type="entry name" value="Jelly Rolls"/>
    <property type="match status" value="1"/>
</dbReference>
<dbReference type="PRINTS" id="PR00034">
    <property type="entry name" value="HTHCRP"/>
</dbReference>
<name>A0A7W4YWJ8_9HYPH</name>
<keyword evidence="1" id="KW-0805">Transcription regulation</keyword>
<dbReference type="PANTHER" id="PTHR24567">
    <property type="entry name" value="CRP FAMILY TRANSCRIPTIONAL REGULATORY PROTEIN"/>
    <property type="match status" value="1"/>
</dbReference>
<dbReference type="Proteomes" id="UP000532010">
    <property type="component" value="Unassembled WGS sequence"/>
</dbReference>
<dbReference type="InterPro" id="IPR018490">
    <property type="entry name" value="cNMP-bd_dom_sf"/>
</dbReference>
<gene>
    <name evidence="5" type="ORF">FHR70_002585</name>
</gene>
<evidence type="ECO:0000256" key="2">
    <source>
        <dbReference type="ARBA" id="ARBA00023125"/>
    </source>
</evidence>
<accession>A0A7W4YWJ8</accession>
<reference evidence="5 6" key="1">
    <citation type="submission" date="2020-08" db="EMBL/GenBank/DDBJ databases">
        <title>The Agave Microbiome: Exploring the role of microbial communities in plant adaptations to desert environments.</title>
        <authorList>
            <person name="Partida-Martinez L.P."/>
        </authorList>
    </citation>
    <scope>NUCLEOTIDE SEQUENCE [LARGE SCALE GENOMIC DNA]</scope>
    <source>
        <strain evidence="5 6">AT3.9</strain>
    </source>
</reference>
<dbReference type="InterPro" id="IPR000595">
    <property type="entry name" value="cNMP-bd_dom"/>
</dbReference>
<evidence type="ECO:0000256" key="1">
    <source>
        <dbReference type="ARBA" id="ARBA00023015"/>
    </source>
</evidence>
<dbReference type="Pfam" id="PF13545">
    <property type="entry name" value="HTH_Crp_2"/>
    <property type="match status" value="1"/>
</dbReference>
<dbReference type="InterPro" id="IPR050397">
    <property type="entry name" value="Env_Response_Regulators"/>
</dbReference>
<dbReference type="CDD" id="cd00038">
    <property type="entry name" value="CAP_ED"/>
    <property type="match status" value="1"/>
</dbReference>
<dbReference type="PANTHER" id="PTHR24567:SF68">
    <property type="entry name" value="DNA-BINDING TRANSCRIPTIONAL DUAL REGULATOR CRP"/>
    <property type="match status" value="1"/>
</dbReference>
<dbReference type="GO" id="GO:0003677">
    <property type="term" value="F:DNA binding"/>
    <property type="evidence" value="ECO:0007669"/>
    <property type="project" value="UniProtKB-KW"/>
</dbReference>
<sequence length="261" mass="29244">MHASFPSQDNPLIRKLDSVFTLTEDERQALDKLPMQLAVIKDDQDIVREGDRPTRCCLILSGFAATSKITADGKRQITSFGIAGDIPDLHSLHLRVLDNSVSTLSTCRVGFITHDDLRDLCERHPRIAAALWRETLIDGAIFREWMLNIGRREAYNRIAHLFCEMLVRLSAVGLVEDYAYDLPITQAELGDALGITTVHVNRVLQQMRADGLIVTQGTRLAIPDWDRLKEVGEFNPSYLQLEQGDLAALDAAQGRPSQRRA</sequence>
<feature type="domain" description="HTH crp-type" evidence="4">
    <location>
        <begin position="152"/>
        <end position="226"/>
    </location>
</feature>
<evidence type="ECO:0000259" key="4">
    <source>
        <dbReference type="PROSITE" id="PS51063"/>
    </source>
</evidence>
<proteinExistence type="predicted"/>
<dbReference type="Pfam" id="PF00027">
    <property type="entry name" value="cNMP_binding"/>
    <property type="match status" value="1"/>
</dbReference>
<organism evidence="5 6">
    <name type="scientific">Microvirga lupini</name>
    <dbReference type="NCBI Taxonomy" id="420324"/>
    <lineage>
        <taxon>Bacteria</taxon>
        <taxon>Pseudomonadati</taxon>
        <taxon>Pseudomonadota</taxon>
        <taxon>Alphaproteobacteria</taxon>
        <taxon>Hyphomicrobiales</taxon>
        <taxon>Methylobacteriaceae</taxon>
        <taxon>Microvirga</taxon>
    </lineage>
</organism>
<dbReference type="GO" id="GO:0003700">
    <property type="term" value="F:DNA-binding transcription factor activity"/>
    <property type="evidence" value="ECO:0007669"/>
    <property type="project" value="TreeGrafter"/>
</dbReference>
<evidence type="ECO:0000313" key="5">
    <source>
        <dbReference type="EMBL" id="MBB3019520.1"/>
    </source>
</evidence>
<dbReference type="AlphaFoldDB" id="A0A7W4YWJ8"/>
<evidence type="ECO:0000313" key="6">
    <source>
        <dbReference type="Proteomes" id="UP000532010"/>
    </source>
</evidence>
<dbReference type="InterPro" id="IPR014710">
    <property type="entry name" value="RmlC-like_jellyroll"/>
</dbReference>
<keyword evidence="2" id="KW-0238">DNA-binding</keyword>
<dbReference type="Gene3D" id="1.10.10.10">
    <property type="entry name" value="Winged helix-like DNA-binding domain superfamily/Winged helix DNA-binding domain"/>
    <property type="match status" value="1"/>
</dbReference>
<dbReference type="SMART" id="SM00419">
    <property type="entry name" value="HTH_CRP"/>
    <property type="match status" value="1"/>
</dbReference>